<keyword evidence="2" id="KW-1185">Reference proteome</keyword>
<protein>
    <submittedName>
        <fullName evidence="1">Uncharacterized protein</fullName>
    </submittedName>
</protein>
<sequence>MSKTNPILYPDTVQIRIRRIFLPPLYIGGIRIKLYRRQSRVNCLDR</sequence>
<dbReference type="Proteomes" id="UP000027120">
    <property type="component" value="Unassembled WGS sequence"/>
</dbReference>
<gene>
    <name evidence="1" type="ORF">CISIN_1g0452642mg</name>
</gene>
<evidence type="ECO:0000313" key="1">
    <source>
        <dbReference type="EMBL" id="KDO65060.1"/>
    </source>
</evidence>
<dbReference type="AlphaFoldDB" id="A0A067FFY7"/>
<name>A0A067FFY7_CITSI</name>
<organism evidence="1 2">
    <name type="scientific">Citrus sinensis</name>
    <name type="common">Sweet orange</name>
    <name type="synonym">Citrus aurantium var. sinensis</name>
    <dbReference type="NCBI Taxonomy" id="2711"/>
    <lineage>
        <taxon>Eukaryota</taxon>
        <taxon>Viridiplantae</taxon>
        <taxon>Streptophyta</taxon>
        <taxon>Embryophyta</taxon>
        <taxon>Tracheophyta</taxon>
        <taxon>Spermatophyta</taxon>
        <taxon>Magnoliopsida</taxon>
        <taxon>eudicotyledons</taxon>
        <taxon>Gunneridae</taxon>
        <taxon>Pentapetalae</taxon>
        <taxon>rosids</taxon>
        <taxon>malvids</taxon>
        <taxon>Sapindales</taxon>
        <taxon>Rutaceae</taxon>
        <taxon>Aurantioideae</taxon>
        <taxon>Citrus</taxon>
    </lineage>
</organism>
<feature type="non-terminal residue" evidence="1">
    <location>
        <position position="46"/>
    </location>
</feature>
<evidence type="ECO:0000313" key="2">
    <source>
        <dbReference type="Proteomes" id="UP000027120"/>
    </source>
</evidence>
<reference evidence="1 2" key="1">
    <citation type="submission" date="2014-04" db="EMBL/GenBank/DDBJ databases">
        <authorList>
            <consortium name="International Citrus Genome Consortium"/>
            <person name="Gmitter F."/>
            <person name="Chen C."/>
            <person name="Farmerie W."/>
            <person name="Harkins T."/>
            <person name="Desany B."/>
            <person name="Mohiuddin M."/>
            <person name="Kodira C."/>
            <person name="Borodovsky M."/>
            <person name="Lomsadze A."/>
            <person name="Burns P."/>
            <person name="Jenkins J."/>
            <person name="Prochnik S."/>
            <person name="Shu S."/>
            <person name="Chapman J."/>
            <person name="Pitluck S."/>
            <person name="Schmutz J."/>
            <person name="Rokhsar D."/>
        </authorList>
    </citation>
    <scope>NUCLEOTIDE SEQUENCE</scope>
</reference>
<dbReference type="EMBL" id="KK784904">
    <property type="protein sequence ID" value="KDO65060.1"/>
    <property type="molecule type" value="Genomic_DNA"/>
</dbReference>
<accession>A0A067FFY7</accession>
<proteinExistence type="predicted"/>